<dbReference type="Proteomes" id="UP000054560">
    <property type="component" value="Unassembled WGS sequence"/>
</dbReference>
<dbReference type="GeneID" id="25916175"/>
<gene>
    <name evidence="2" type="ORF">SARC_15671</name>
</gene>
<dbReference type="EMBL" id="KQ248127">
    <property type="protein sequence ID" value="KNC71786.1"/>
    <property type="molecule type" value="Genomic_DNA"/>
</dbReference>
<protein>
    <submittedName>
        <fullName evidence="2">Uncharacterized protein</fullName>
    </submittedName>
</protein>
<keyword evidence="3" id="KW-1185">Reference proteome</keyword>
<sequence length="87" mass="10063">GQLDPIEAQLILEAERENRYLQIENDRLSTAITQKRMTILEEMQLAEKKLAGEAAKWTEEAALLLKTKQQILEKIKKLEHYITTKGL</sequence>
<dbReference type="RefSeq" id="XP_014145688.1">
    <property type="nucleotide sequence ID" value="XM_014290213.1"/>
</dbReference>
<reference evidence="2 3" key="1">
    <citation type="submission" date="2011-02" db="EMBL/GenBank/DDBJ databases">
        <title>The Genome Sequence of Sphaeroforma arctica JP610.</title>
        <authorList>
            <consortium name="The Broad Institute Genome Sequencing Platform"/>
            <person name="Russ C."/>
            <person name="Cuomo C."/>
            <person name="Young S.K."/>
            <person name="Zeng Q."/>
            <person name="Gargeya S."/>
            <person name="Alvarado L."/>
            <person name="Berlin A."/>
            <person name="Chapman S.B."/>
            <person name="Chen Z."/>
            <person name="Freedman E."/>
            <person name="Gellesch M."/>
            <person name="Goldberg J."/>
            <person name="Griggs A."/>
            <person name="Gujja S."/>
            <person name="Heilman E."/>
            <person name="Heiman D."/>
            <person name="Howarth C."/>
            <person name="Mehta T."/>
            <person name="Neiman D."/>
            <person name="Pearson M."/>
            <person name="Roberts A."/>
            <person name="Saif S."/>
            <person name="Shea T."/>
            <person name="Shenoy N."/>
            <person name="Sisk P."/>
            <person name="Stolte C."/>
            <person name="Sykes S."/>
            <person name="White J."/>
            <person name="Yandava C."/>
            <person name="Burger G."/>
            <person name="Gray M.W."/>
            <person name="Holland P.W.H."/>
            <person name="King N."/>
            <person name="Lang F.B.F."/>
            <person name="Roger A.J."/>
            <person name="Ruiz-Trillo I."/>
            <person name="Haas B."/>
            <person name="Nusbaum C."/>
            <person name="Birren B."/>
        </authorList>
    </citation>
    <scope>NUCLEOTIDE SEQUENCE [LARGE SCALE GENOMIC DNA]</scope>
    <source>
        <strain evidence="2 3">JP610</strain>
    </source>
</reference>
<evidence type="ECO:0000313" key="2">
    <source>
        <dbReference type="EMBL" id="KNC71786.1"/>
    </source>
</evidence>
<name>A0A0L0F5D5_9EUKA</name>
<evidence type="ECO:0000256" key="1">
    <source>
        <dbReference type="SAM" id="Coils"/>
    </source>
</evidence>
<organism evidence="2 3">
    <name type="scientific">Sphaeroforma arctica JP610</name>
    <dbReference type="NCBI Taxonomy" id="667725"/>
    <lineage>
        <taxon>Eukaryota</taxon>
        <taxon>Ichthyosporea</taxon>
        <taxon>Ichthyophonida</taxon>
        <taxon>Sphaeroforma</taxon>
    </lineage>
</organism>
<dbReference type="AlphaFoldDB" id="A0A0L0F5D5"/>
<evidence type="ECO:0000313" key="3">
    <source>
        <dbReference type="Proteomes" id="UP000054560"/>
    </source>
</evidence>
<accession>A0A0L0F5D5</accession>
<feature type="non-terminal residue" evidence="2">
    <location>
        <position position="1"/>
    </location>
</feature>
<proteinExistence type="predicted"/>
<feature type="non-terminal residue" evidence="2">
    <location>
        <position position="87"/>
    </location>
</feature>
<keyword evidence="1" id="KW-0175">Coiled coil</keyword>
<feature type="coiled-coil region" evidence="1">
    <location>
        <begin position="11"/>
        <end position="60"/>
    </location>
</feature>